<protein>
    <recommendedName>
        <fullName evidence="1">Gp5/Type VI secretion system Vgr protein OB-fold domain-containing protein</fullName>
    </recommendedName>
</protein>
<dbReference type="Gene3D" id="3.55.50.10">
    <property type="entry name" value="Baseplate protein-like domains"/>
    <property type="match status" value="1"/>
</dbReference>
<reference evidence="2 3" key="1">
    <citation type="submission" date="2016-02" db="EMBL/GenBank/DDBJ databases">
        <title>Ulvibacter sp. LPB0005, isolated from Thais luteostoma.</title>
        <authorList>
            <person name="Shin S.-K."/>
            <person name="Yi H."/>
        </authorList>
    </citation>
    <scope>NUCLEOTIDE SEQUENCE [LARGE SCALE GENOMIC DNA]</scope>
    <source>
        <strain evidence="2 3">LPB0005</strain>
    </source>
</reference>
<dbReference type="OrthoDB" id="7033094at2"/>
<dbReference type="InterPro" id="IPR006531">
    <property type="entry name" value="Gp5/Vgr_OB"/>
</dbReference>
<dbReference type="STRING" id="1763537.ULVI_09155"/>
<dbReference type="RefSeq" id="WP_068592031.1">
    <property type="nucleotide sequence ID" value="NZ_LRXL01000037.1"/>
</dbReference>
<accession>A0A167HLH8</accession>
<proteinExistence type="predicted"/>
<dbReference type="Pfam" id="PF05954">
    <property type="entry name" value="Phage_GPD"/>
    <property type="match status" value="1"/>
</dbReference>
<evidence type="ECO:0000313" key="3">
    <source>
        <dbReference type="Proteomes" id="UP000077013"/>
    </source>
</evidence>
<dbReference type="Gene3D" id="2.40.50.230">
    <property type="entry name" value="Gp5 N-terminal domain"/>
    <property type="match status" value="1"/>
</dbReference>
<dbReference type="SUPFAM" id="SSF69255">
    <property type="entry name" value="gp5 N-terminal domain-like"/>
    <property type="match status" value="1"/>
</dbReference>
<dbReference type="Proteomes" id="UP000077013">
    <property type="component" value="Unassembled WGS sequence"/>
</dbReference>
<comment type="caution">
    <text evidence="2">The sequence shown here is derived from an EMBL/GenBank/DDBJ whole genome shotgun (WGS) entry which is preliminary data.</text>
</comment>
<dbReference type="Pfam" id="PF04717">
    <property type="entry name" value="Phage_base_V"/>
    <property type="match status" value="1"/>
</dbReference>
<dbReference type="InterPro" id="IPR037026">
    <property type="entry name" value="Vgr_OB-fold_dom_sf"/>
</dbReference>
<keyword evidence="3" id="KW-1185">Reference proteome</keyword>
<dbReference type="SUPFAM" id="SSF69279">
    <property type="entry name" value="Phage tail proteins"/>
    <property type="match status" value="1"/>
</dbReference>
<name>A0A167HLH8_9FLAO</name>
<dbReference type="SUPFAM" id="SSF69349">
    <property type="entry name" value="Phage fibre proteins"/>
    <property type="match status" value="1"/>
</dbReference>
<dbReference type="AlphaFoldDB" id="A0A167HLH8"/>
<evidence type="ECO:0000313" key="2">
    <source>
        <dbReference type="EMBL" id="OAB78739.1"/>
    </source>
</evidence>
<organism evidence="2 3">
    <name type="scientific">Cochleicola gelatinilyticus</name>
    <dbReference type="NCBI Taxonomy" id="1763537"/>
    <lineage>
        <taxon>Bacteria</taxon>
        <taxon>Pseudomonadati</taxon>
        <taxon>Bacteroidota</taxon>
        <taxon>Flavobacteriia</taxon>
        <taxon>Flavobacteriales</taxon>
        <taxon>Flavobacteriaceae</taxon>
        <taxon>Cochleicola</taxon>
    </lineage>
</organism>
<sequence length="594" mass="65048">MALQSKTEIFIGGFKIPVFKNIRLQQHIDAHHLLEVICRMDVLETLSGALGDTSKNFLGETITLQINSLDGFSGYKALEFKGVVTQVRTVKGFNHHTGDEIVITAKSPTILTDDGPHYASYIDKSLSEIINTTFQGYDASKLEIAIQPKDDATLHYAVQHHESSFAYASRLAARYGEWLYYDGKKLIFGTPGTEELALTYGFDLKEYDLELTPKSHNYKFFTNDYISDAVHEKDAKEITSGVNGYSGFVSNMANTMYNKETKIWHPLYTDEKTKQRLDSSVALQKKAIEIKQVTLLGVSDNPGVSIGNVVAVEGGKYRIISIEHLTNENGDYENSFKAITADFDAYPNTNISTHPHSESQSAVVMENADPEGLGRIKVQLPWQKPLGEMTPWIRIVTPHAGGDKGFHFIPENGEEVLVGFEGGNAERPYVMGSLYNGSGKAGAFQNADNDIKAIRTRSGNEFLFNDKDGSIFISDSNGSTMFFDGAGNIEVNASKKIKMVGQDIEIIARHNLSAIAGNIATFSARPGDGGGEGQVIVSAENDLNIESQKTAASISSKNKIEIKSKAIDIKATEKLNLDGGQLADFVASLIKINS</sequence>
<dbReference type="Gene3D" id="2.30.110.50">
    <property type="match status" value="1"/>
</dbReference>
<feature type="domain" description="Gp5/Type VI secretion system Vgr protein OB-fold" evidence="1">
    <location>
        <begin position="361"/>
        <end position="435"/>
    </location>
</feature>
<evidence type="ECO:0000259" key="1">
    <source>
        <dbReference type="Pfam" id="PF04717"/>
    </source>
</evidence>
<dbReference type="EMBL" id="LRXL01000037">
    <property type="protein sequence ID" value="OAB78739.1"/>
    <property type="molecule type" value="Genomic_DNA"/>
</dbReference>
<gene>
    <name evidence="2" type="ORF">ULVI_09155</name>
</gene>